<organism evidence="1 2">
    <name type="scientific">Suillus placidus</name>
    <dbReference type="NCBI Taxonomy" id="48579"/>
    <lineage>
        <taxon>Eukaryota</taxon>
        <taxon>Fungi</taxon>
        <taxon>Dikarya</taxon>
        <taxon>Basidiomycota</taxon>
        <taxon>Agaricomycotina</taxon>
        <taxon>Agaricomycetes</taxon>
        <taxon>Agaricomycetidae</taxon>
        <taxon>Boletales</taxon>
        <taxon>Suillineae</taxon>
        <taxon>Suillaceae</taxon>
        <taxon>Suillus</taxon>
    </lineage>
</organism>
<dbReference type="OrthoDB" id="10052260at2759"/>
<sequence length="104" mass="11786">MFPCSETSLTSDIDSWAVCPSNIRKPAIPKRITIIFHGEFVGTKCRIEVSESSNRPESQAWTYIHSEDANRRQFVDLITHRDGLPGEGIQSMKLVFEESSEFPV</sequence>
<accession>A0A9P7D456</accession>
<comment type="caution">
    <text evidence="1">The sequence shown here is derived from an EMBL/GenBank/DDBJ whole genome shotgun (WGS) entry which is preliminary data.</text>
</comment>
<evidence type="ECO:0000313" key="2">
    <source>
        <dbReference type="Proteomes" id="UP000714275"/>
    </source>
</evidence>
<dbReference type="EMBL" id="JABBWD010000011">
    <property type="protein sequence ID" value="KAG1779580.1"/>
    <property type="molecule type" value="Genomic_DNA"/>
</dbReference>
<keyword evidence="2" id="KW-1185">Reference proteome</keyword>
<gene>
    <name evidence="1" type="ORF">EV702DRAFT_1085278</name>
</gene>
<dbReference type="AlphaFoldDB" id="A0A9P7D456"/>
<proteinExistence type="predicted"/>
<reference evidence="1" key="1">
    <citation type="journal article" date="2020" name="New Phytol.">
        <title>Comparative genomics reveals dynamic genome evolution in host specialist ectomycorrhizal fungi.</title>
        <authorList>
            <person name="Lofgren L.A."/>
            <person name="Nguyen N.H."/>
            <person name="Vilgalys R."/>
            <person name="Ruytinx J."/>
            <person name="Liao H.L."/>
            <person name="Branco S."/>
            <person name="Kuo A."/>
            <person name="LaButti K."/>
            <person name="Lipzen A."/>
            <person name="Andreopoulos W."/>
            <person name="Pangilinan J."/>
            <person name="Riley R."/>
            <person name="Hundley H."/>
            <person name="Na H."/>
            <person name="Barry K."/>
            <person name="Grigoriev I.V."/>
            <person name="Stajich J.E."/>
            <person name="Kennedy P.G."/>
        </authorList>
    </citation>
    <scope>NUCLEOTIDE SEQUENCE</scope>
    <source>
        <strain evidence="1">DOB743</strain>
    </source>
</reference>
<name>A0A9P7D456_9AGAM</name>
<evidence type="ECO:0000313" key="1">
    <source>
        <dbReference type="EMBL" id="KAG1779580.1"/>
    </source>
</evidence>
<protein>
    <submittedName>
        <fullName evidence="1">Uncharacterized protein</fullName>
    </submittedName>
</protein>
<dbReference type="Proteomes" id="UP000714275">
    <property type="component" value="Unassembled WGS sequence"/>
</dbReference>